<dbReference type="Gene3D" id="3.10.350.10">
    <property type="entry name" value="LysM domain"/>
    <property type="match status" value="1"/>
</dbReference>
<feature type="domain" description="LysM" evidence="2">
    <location>
        <begin position="68"/>
        <end position="120"/>
    </location>
</feature>
<dbReference type="PROSITE" id="PS51782">
    <property type="entry name" value="LYSM"/>
    <property type="match status" value="1"/>
</dbReference>
<keyword evidence="1" id="KW-0732">Signal</keyword>
<evidence type="ECO:0000256" key="1">
    <source>
        <dbReference type="SAM" id="SignalP"/>
    </source>
</evidence>
<feature type="chain" id="PRO_5043755805" evidence="1">
    <location>
        <begin position="28"/>
        <end position="501"/>
    </location>
</feature>
<reference evidence="3 4" key="1">
    <citation type="submission" date="2021-05" db="EMBL/GenBank/DDBJ databases">
        <title>The draft genome of Geobacter pelophilus DSM 12255.</title>
        <authorList>
            <person name="Xu Z."/>
            <person name="Masuda Y."/>
            <person name="Itoh H."/>
            <person name="Senoo K."/>
        </authorList>
    </citation>
    <scope>NUCLEOTIDE SEQUENCE [LARGE SCALE GENOMIC DNA]</scope>
    <source>
        <strain evidence="3 4">DSM 12255</strain>
    </source>
</reference>
<organism evidence="3 4">
    <name type="scientific">Geoanaerobacter pelophilus</name>
    <dbReference type="NCBI Taxonomy" id="60036"/>
    <lineage>
        <taxon>Bacteria</taxon>
        <taxon>Pseudomonadati</taxon>
        <taxon>Thermodesulfobacteriota</taxon>
        <taxon>Desulfuromonadia</taxon>
        <taxon>Geobacterales</taxon>
        <taxon>Geobacteraceae</taxon>
        <taxon>Geoanaerobacter</taxon>
    </lineage>
</organism>
<accession>A0AAW4LCA1</accession>
<dbReference type="RefSeq" id="WP_214172275.1">
    <property type="nucleotide sequence ID" value="NZ_JAHCVJ010000006.1"/>
</dbReference>
<name>A0AAW4LCA1_9BACT</name>
<dbReference type="EMBL" id="JAHCVJ010000006">
    <property type="protein sequence ID" value="MBT0665497.1"/>
    <property type="molecule type" value="Genomic_DNA"/>
</dbReference>
<feature type="signal peptide" evidence="1">
    <location>
        <begin position="1"/>
        <end position="27"/>
    </location>
</feature>
<gene>
    <name evidence="3" type="ORF">KI809_14405</name>
</gene>
<keyword evidence="4" id="KW-1185">Reference proteome</keyword>
<dbReference type="Pfam" id="PF01476">
    <property type="entry name" value="LysM"/>
    <property type="match status" value="1"/>
</dbReference>
<dbReference type="AlphaFoldDB" id="A0AAW4LCA1"/>
<dbReference type="SMART" id="SM00257">
    <property type="entry name" value="LysM"/>
    <property type="match status" value="1"/>
</dbReference>
<dbReference type="InterPro" id="IPR036779">
    <property type="entry name" value="LysM_dom_sf"/>
</dbReference>
<dbReference type="CDD" id="cd00118">
    <property type="entry name" value="LysM"/>
    <property type="match status" value="1"/>
</dbReference>
<sequence>MFFIKWSSLLLVFPAVLLSALCLPALAIDPRFDLDTRMLDSRFAGGADAASSQKAKKHKPGRAAARSSRYTIKPGDNLYLILMGKYGLSEKQADAVIPRLKELNGISDIRSLRVGSTISIPLPVTGGSTAKKAVLHRRKEDAPAVVQQFSMLRQLRTEGAADLRFVRGVWDHLFPGKWDRTEGITVSGQNFELALDPDRYPVLPAADGGRILLDPSGNLPPLVKSLVQTLDDVRVVSEDPSNARKFYASLLAEARFFSVSENYGIDFGHEPQLTVTSDFKVEKSRESLMQQGIVLLNVTEKRGGTPPSLVAFLAGQGFRLIEPYSAHRRTPPEQGHRLVRIAGAGPLDIADRVMASQDLKYSRDTRVELFGPNDSGLRLDITADRFFESRGERFIVSRFNGDPVFYTLMRLLETRGYRVIILEEHDDFRRVTEKLLTRMRVPAQFDRQPLWPARDLPYSITFPGFLIRDPASGKKTVLTASPVDPLINELVTLNGFTVIDP</sequence>
<dbReference type="Proteomes" id="UP000811899">
    <property type="component" value="Unassembled WGS sequence"/>
</dbReference>
<comment type="caution">
    <text evidence="3">The sequence shown here is derived from an EMBL/GenBank/DDBJ whole genome shotgun (WGS) entry which is preliminary data.</text>
</comment>
<proteinExistence type="predicted"/>
<evidence type="ECO:0000259" key="2">
    <source>
        <dbReference type="PROSITE" id="PS51782"/>
    </source>
</evidence>
<dbReference type="InterPro" id="IPR018392">
    <property type="entry name" value="LysM"/>
</dbReference>
<evidence type="ECO:0000313" key="4">
    <source>
        <dbReference type="Proteomes" id="UP000811899"/>
    </source>
</evidence>
<evidence type="ECO:0000313" key="3">
    <source>
        <dbReference type="EMBL" id="MBT0665497.1"/>
    </source>
</evidence>
<protein>
    <submittedName>
        <fullName evidence="3">LysM domain-containing protein</fullName>
    </submittedName>
</protein>